<accession>A0AA39IC98</accession>
<evidence type="ECO:0008006" key="4">
    <source>
        <dbReference type="Google" id="ProtNLM"/>
    </source>
</evidence>
<evidence type="ECO:0000256" key="1">
    <source>
        <dbReference type="SAM" id="MobiDB-lite"/>
    </source>
</evidence>
<name>A0AA39IC98_9BILA</name>
<evidence type="ECO:0000313" key="3">
    <source>
        <dbReference type="Proteomes" id="UP001175271"/>
    </source>
</evidence>
<proteinExistence type="predicted"/>
<comment type="caution">
    <text evidence="2">The sequence shown here is derived from an EMBL/GenBank/DDBJ whole genome shotgun (WGS) entry which is preliminary data.</text>
</comment>
<organism evidence="2 3">
    <name type="scientific">Steinernema hermaphroditum</name>
    <dbReference type="NCBI Taxonomy" id="289476"/>
    <lineage>
        <taxon>Eukaryota</taxon>
        <taxon>Metazoa</taxon>
        <taxon>Ecdysozoa</taxon>
        <taxon>Nematoda</taxon>
        <taxon>Chromadorea</taxon>
        <taxon>Rhabditida</taxon>
        <taxon>Tylenchina</taxon>
        <taxon>Panagrolaimomorpha</taxon>
        <taxon>Strongyloidoidea</taxon>
        <taxon>Steinernematidae</taxon>
        <taxon>Steinernema</taxon>
    </lineage>
</organism>
<dbReference type="AlphaFoldDB" id="A0AA39IC98"/>
<protein>
    <recommendedName>
        <fullName evidence="4">Retrotransposon gag domain-containing protein</fullName>
    </recommendedName>
</protein>
<sequence length="177" mass="19903">MVLPLRLSGEALAHYELLDEMEKSNWEALTTALGREFGRAAEHARQDYTLLCQRDGESLSEFARRVGEVTEAAFLSEDKSAGCVNQEELKIEALTRGVLPAARAELMRHDPQTWTEALKIVRLETKIKKVPRQGTQADQAKSYNRASRSGPQGTLHLLNNLPNRPPKTEDYYGLLLQ</sequence>
<gene>
    <name evidence="2" type="ORF">QR680_014752</name>
</gene>
<reference evidence="2" key="1">
    <citation type="submission" date="2023-06" db="EMBL/GenBank/DDBJ databases">
        <title>Genomic analysis of the entomopathogenic nematode Steinernema hermaphroditum.</title>
        <authorList>
            <person name="Schwarz E.M."/>
            <person name="Heppert J.K."/>
            <person name="Baniya A."/>
            <person name="Schwartz H.T."/>
            <person name="Tan C.-H."/>
            <person name="Antoshechkin I."/>
            <person name="Sternberg P.W."/>
            <person name="Goodrich-Blair H."/>
            <person name="Dillman A.R."/>
        </authorList>
    </citation>
    <scope>NUCLEOTIDE SEQUENCE</scope>
    <source>
        <strain evidence="2">PS9179</strain>
        <tissue evidence="2">Whole animal</tissue>
    </source>
</reference>
<feature type="compositionally biased region" description="Polar residues" evidence="1">
    <location>
        <begin position="133"/>
        <end position="152"/>
    </location>
</feature>
<dbReference type="EMBL" id="JAUCMV010000002">
    <property type="protein sequence ID" value="KAK0420553.1"/>
    <property type="molecule type" value="Genomic_DNA"/>
</dbReference>
<keyword evidence="3" id="KW-1185">Reference proteome</keyword>
<evidence type="ECO:0000313" key="2">
    <source>
        <dbReference type="EMBL" id="KAK0420553.1"/>
    </source>
</evidence>
<feature type="region of interest" description="Disordered" evidence="1">
    <location>
        <begin position="131"/>
        <end position="164"/>
    </location>
</feature>
<dbReference type="Proteomes" id="UP001175271">
    <property type="component" value="Unassembled WGS sequence"/>
</dbReference>